<dbReference type="OrthoDB" id="6077212at2"/>
<dbReference type="RefSeq" id="WP_153412935.1">
    <property type="nucleotide sequence ID" value="NZ_WEGK01000011.1"/>
</dbReference>
<keyword evidence="5" id="KW-1185">Reference proteome</keyword>
<keyword evidence="1 2" id="KW-0238">DNA-binding</keyword>
<reference evidence="4 5" key="1">
    <citation type="submission" date="2019-10" db="EMBL/GenBank/DDBJ databases">
        <title>Nocardia macrotermitis sp. nov. and Nocardia aurantia sp. nov., isolated from the gut of fungus growing-termite Macrotermes natalensis.</title>
        <authorList>
            <person name="Benndorf R."/>
            <person name="Schwitalla J."/>
            <person name="Martin K."/>
            <person name="De Beer W."/>
            <person name="Kaster A.-K."/>
            <person name="Vollmers J."/>
            <person name="Poulsen M."/>
            <person name="Beemelmanns C."/>
        </authorList>
    </citation>
    <scope>NUCLEOTIDE SEQUENCE [LARGE SCALE GENOMIC DNA]</scope>
    <source>
        <strain evidence="4 5">RB20</strain>
    </source>
</reference>
<dbReference type="EMBL" id="WEGK01000011">
    <property type="protein sequence ID" value="MQY21834.1"/>
    <property type="molecule type" value="Genomic_DNA"/>
</dbReference>
<accession>A0A7K0DAC2</accession>
<dbReference type="PANTHER" id="PTHR30055:SF153">
    <property type="entry name" value="HTH-TYPE TRANSCRIPTIONAL REPRESSOR RV3405C"/>
    <property type="match status" value="1"/>
</dbReference>
<protein>
    <recommendedName>
        <fullName evidence="3">HTH tetR-type domain-containing protein</fullName>
    </recommendedName>
</protein>
<evidence type="ECO:0000256" key="2">
    <source>
        <dbReference type="PROSITE-ProRule" id="PRU00335"/>
    </source>
</evidence>
<dbReference type="PANTHER" id="PTHR30055">
    <property type="entry name" value="HTH-TYPE TRANSCRIPTIONAL REGULATOR RUTR"/>
    <property type="match status" value="1"/>
</dbReference>
<evidence type="ECO:0000259" key="3">
    <source>
        <dbReference type="PROSITE" id="PS50977"/>
    </source>
</evidence>
<proteinExistence type="predicted"/>
<name>A0A7K0DAC2_9NOCA</name>
<dbReference type="PRINTS" id="PR00455">
    <property type="entry name" value="HTHTETR"/>
</dbReference>
<dbReference type="SUPFAM" id="SSF46689">
    <property type="entry name" value="Homeodomain-like"/>
    <property type="match status" value="1"/>
</dbReference>
<dbReference type="GO" id="GO:0000976">
    <property type="term" value="F:transcription cis-regulatory region binding"/>
    <property type="evidence" value="ECO:0007669"/>
    <property type="project" value="TreeGrafter"/>
</dbReference>
<organism evidence="4 5">
    <name type="scientific">Nocardia macrotermitis</name>
    <dbReference type="NCBI Taxonomy" id="2585198"/>
    <lineage>
        <taxon>Bacteria</taxon>
        <taxon>Bacillati</taxon>
        <taxon>Actinomycetota</taxon>
        <taxon>Actinomycetes</taxon>
        <taxon>Mycobacteriales</taxon>
        <taxon>Nocardiaceae</taxon>
        <taxon>Nocardia</taxon>
    </lineage>
</organism>
<evidence type="ECO:0000313" key="4">
    <source>
        <dbReference type="EMBL" id="MQY21834.1"/>
    </source>
</evidence>
<gene>
    <name evidence="4" type="ORF">NRB20_49470</name>
</gene>
<evidence type="ECO:0000256" key="1">
    <source>
        <dbReference type="ARBA" id="ARBA00023125"/>
    </source>
</evidence>
<feature type="DNA-binding region" description="H-T-H motif" evidence="2">
    <location>
        <begin position="29"/>
        <end position="48"/>
    </location>
</feature>
<dbReference type="AlphaFoldDB" id="A0A7K0DAC2"/>
<dbReference type="Pfam" id="PF00440">
    <property type="entry name" value="TetR_N"/>
    <property type="match status" value="1"/>
</dbReference>
<evidence type="ECO:0000313" key="5">
    <source>
        <dbReference type="Proteomes" id="UP000438448"/>
    </source>
</evidence>
<dbReference type="Proteomes" id="UP000438448">
    <property type="component" value="Unassembled WGS sequence"/>
</dbReference>
<dbReference type="GO" id="GO:0003700">
    <property type="term" value="F:DNA-binding transcription factor activity"/>
    <property type="evidence" value="ECO:0007669"/>
    <property type="project" value="TreeGrafter"/>
</dbReference>
<dbReference type="PROSITE" id="PS50977">
    <property type="entry name" value="HTH_TETR_2"/>
    <property type="match status" value="1"/>
</dbReference>
<dbReference type="InterPro" id="IPR050109">
    <property type="entry name" value="HTH-type_TetR-like_transc_reg"/>
</dbReference>
<dbReference type="Gene3D" id="1.10.357.10">
    <property type="entry name" value="Tetracycline Repressor, domain 2"/>
    <property type="match status" value="1"/>
</dbReference>
<sequence>MPKCRDEVDQRILDAALARILQVGIRRSSLDDIARRSGINRVTIYRRFSGKDKLIEAVLERETERMLTEVGSILTDAEDIDERIEQTVLYVLRQTRMHRLVRQLLDVAPEEALTFYTVHGGEMVALGIGYIADLLDRAQHARLIARYDSEPIAEMIARLAHSLMLTPKGGVDFTVDEATHHFVRTTIVPMVKYGIATSSKEITR</sequence>
<comment type="caution">
    <text evidence="4">The sequence shown here is derived from an EMBL/GenBank/DDBJ whole genome shotgun (WGS) entry which is preliminary data.</text>
</comment>
<dbReference type="InterPro" id="IPR001647">
    <property type="entry name" value="HTH_TetR"/>
</dbReference>
<dbReference type="InterPro" id="IPR009057">
    <property type="entry name" value="Homeodomain-like_sf"/>
</dbReference>
<feature type="domain" description="HTH tetR-type" evidence="3">
    <location>
        <begin position="6"/>
        <end position="66"/>
    </location>
</feature>